<evidence type="ECO:0000256" key="1">
    <source>
        <dbReference type="SAM" id="Coils"/>
    </source>
</evidence>
<keyword evidence="2" id="KW-1133">Transmembrane helix</keyword>
<proteinExistence type="predicted"/>
<dbReference type="AlphaFoldDB" id="L0EU98"/>
<reference evidence="3 4" key="1">
    <citation type="journal article" date="2012" name="Stand. Genomic Sci.">
        <title>Complete genome sequence of Liberibacter crescens BT-1.</title>
        <authorList>
            <person name="Leonard M.T."/>
            <person name="Fagen J.R."/>
            <person name="Davis-Richardson A.G."/>
            <person name="Davis M.J."/>
            <person name="Triplett E.W."/>
        </authorList>
    </citation>
    <scope>NUCLEOTIDE SEQUENCE [LARGE SCALE GENOMIC DNA]</scope>
    <source>
        <strain evidence="3 4">BT-1</strain>
    </source>
</reference>
<keyword evidence="4" id="KW-1185">Reference proteome</keyword>
<evidence type="ECO:0000256" key="2">
    <source>
        <dbReference type="SAM" id="Phobius"/>
    </source>
</evidence>
<dbReference type="STRING" id="1215343.B488_05200"/>
<accession>L0EU98</accession>
<feature type="coiled-coil region" evidence="1">
    <location>
        <begin position="15"/>
        <end position="42"/>
    </location>
</feature>
<organism evidence="3 4">
    <name type="scientific">Liberibacter crescens (strain BT-1)</name>
    <dbReference type="NCBI Taxonomy" id="1215343"/>
    <lineage>
        <taxon>Bacteria</taxon>
        <taxon>Pseudomonadati</taxon>
        <taxon>Pseudomonadota</taxon>
        <taxon>Alphaproteobacteria</taxon>
        <taxon>Hyphomicrobiales</taxon>
        <taxon>Rhizobiaceae</taxon>
        <taxon>Liberibacter</taxon>
    </lineage>
</organism>
<evidence type="ECO:0000313" key="3">
    <source>
        <dbReference type="EMBL" id="AGA64512.1"/>
    </source>
</evidence>
<gene>
    <name evidence="3" type="ordered locus">B488_05200</name>
</gene>
<feature type="transmembrane region" description="Helical" evidence="2">
    <location>
        <begin position="56"/>
        <end position="77"/>
    </location>
</feature>
<name>L0EU98_LIBCB</name>
<keyword evidence="2" id="KW-0472">Membrane</keyword>
<dbReference type="HOGENOM" id="CLU_2508723_0_0_5"/>
<sequence length="85" mass="9910">MGDRGHSHYVSYEDFRRLQEEIKCLQENVKRLEIKIDQNNDVLQEMASAWKTGKNLYSFSKVITVLGGAILAIFAVIKQFPHWKQ</sequence>
<keyword evidence="2" id="KW-0812">Transmembrane</keyword>
<keyword evidence="1" id="KW-0175">Coiled coil</keyword>
<dbReference type="EMBL" id="CP003789">
    <property type="protein sequence ID" value="AGA64512.1"/>
    <property type="molecule type" value="Genomic_DNA"/>
</dbReference>
<dbReference type="PATRIC" id="fig|1215343.11.peg.530"/>
<dbReference type="KEGG" id="lcc:B488_05200"/>
<dbReference type="RefSeq" id="WP_015272939.1">
    <property type="nucleotide sequence ID" value="NC_019907.1"/>
</dbReference>
<evidence type="ECO:0000313" key="4">
    <source>
        <dbReference type="Proteomes" id="UP000010799"/>
    </source>
</evidence>
<protein>
    <submittedName>
        <fullName evidence="3">Uncharacterized protein</fullName>
    </submittedName>
</protein>
<dbReference type="Proteomes" id="UP000010799">
    <property type="component" value="Chromosome"/>
</dbReference>